<accession>R7TPU9</accession>
<reference evidence="3" key="3">
    <citation type="submission" date="2015-06" db="UniProtKB">
        <authorList>
            <consortium name="EnsemblMetazoa"/>
        </authorList>
    </citation>
    <scope>IDENTIFICATION</scope>
</reference>
<dbReference type="InterPro" id="IPR036691">
    <property type="entry name" value="Endo/exonu/phosph_ase_sf"/>
</dbReference>
<dbReference type="Gene3D" id="3.60.10.10">
    <property type="entry name" value="Endonuclease/exonuclease/phosphatase"/>
    <property type="match status" value="1"/>
</dbReference>
<gene>
    <name evidence="2" type="ORF">CAPTEDRAFT_197363</name>
</gene>
<reference evidence="4" key="1">
    <citation type="submission" date="2012-12" db="EMBL/GenBank/DDBJ databases">
        <authorList>
            <person name="Hellsten U."/>
            <person name="Grimwood J."/>
            <person name="Chapman J.A."/>
            <person name="Shapiro H."/>
            <person name="Aerts A."/>
            <person name="Otillar R.P."/>
            <person name="Terry A.Y."/>
            <person name="Boore J.L."/>
            <person name="Simakov O."/>
            <person name="Marletaz F."/>
            <person name="Cho S.-J."/>
            <person name="Edsinger-Gonzales E."/>
            <person name="Havlak P."/>
            <person name="Kuo D.-H."/>
            <person name="Larsson T."/>
            <person name="Lv J."/>
            <person name="Arendt D."/>
            <person name="Savage R."/>
            <person name="Osoegawa K."/>
            <person name="de Jong P."/>
            <person name="Lindberg D.R."/>
            <person name="Seaver E.C."/>
            <person name="Weisblat D.A."/>
            <person name="Putnam N.H."/>
            <person name="Grigoriev I.V."/>
            <person name="Rokhsar D.S."/>
        </authorList>
    </citation>
    <scope>NUCLEOTIDE SEQUENCE</scope>
    <source>
        <strain evidence="4">I ESC-2004</strain>
    </source>
</reference>
<dbReference type="Proteomes" id="UP000014760">
    <property type="component" value="Unassembled WGS sequence"/>
</dbReference>
<dbReference type="EMBL" id="AMQN01002388">
    <property type="status" value="NOT_ANNOTATED_CDS"/>
    <property type="molecule type" value="Genomic_DNA"/>
</dbReference>
<sequence length="268" mass="30393">MGRRICSETGKTKSELEKYKKNKIILSRLDEEAKEKKEAVSYSIRDNGSTLKYKKQDDNKWIRVSDSMDRGEHGKRGMKTTVLGRHRPGTLNKVLLNPWSVRNKTTAINDLITDLCIDVLCITETWLTGTDSDQPTIAAMLPEGYTLQQRARKTRGDCHCSMSQFHTEFSNFLGMLALHSDNVMIVGDLNFHLDDPVDRDSNDFGRLITAFGLQQHAQQATHQNGHTLDLVITRIDDRTVKAVEAKDYGFPDHFTVLIETVLKKNPST</sequence>
<keyword evidence="4" id="KW-1185">Reference proteome</keyword>
<feature type="domain" description="Endonuclease/exonuclease/phosphatase" evidence="1">
    <location>
        <begin position="102"/>
        <end position="234"/>
    </location>
</feature>
<organism evidence="2">
    <name type="scientific">Capitella teleta</name>
    <name type="common">Polychaete worm</name>
    <dbReference type="NCBI Taxonomy" id="283909"/>
    <lineage>
        <taxon>Eukaryota</taxon>
        <taxon>Metazoa</taxon>
        <taxon>Spiralia</taxon>
        <taxon>Lophotrochozoa</taxon>
        <taxon>Annelida</taxon>
        <taxon>Polychaeta</taxon>
        <taxon>Sedentaria</taxon>
        <taxon>Scolecida</taxon>
        <taxon>Capitellidae</taxon>
        <taxon>Capitella</taxon>
    </lineage>
</organism>
<dbReference type="Pfam" id="PF03372">
    <property type="entry name" value="Exo_endo_phos"/>
    <property type="match status" value="1"/>
</dbReference>
<evidence type="ECO:0000313" key="4">
    <source>
        <dbReference type="Proteomes" id="UP000014760"/>
    </source>
</evidence>
<evidence type="ECO:0000313" key="3">
    <source>
        <dbReference type="EnsemblMetazoa" id="CapteP197363"/>
    </source>
</evidence>
<evidence type="ECO:0000313" key="2">
    <source>
        <dbReference type="EMBL" id="ELT95684.1"/>
    </source>
</evidence>
<dbReference type="GO" id="GO:0003824">
    <property type="term" value="F:catalytic activity"/>
    <property type="evidence" value="ECO:0007669"/>
    <property type="project" value="InterPro"/>
</dbReference>
<name>R7TPU9_CAPTE</name>
<dbReference type="InterPro" id="IPR005135">
    <property type="entry name" value="Endo/exonuclease/phosphatase"/>
</dbReference>
<dbReference type="SUPFAM" id="SSF56219">
    <property type="entry name" value="DNase I-like"/>
    <property type="match status" value="1"/>
</dbReference>
<dbReference type="HOGENOM" id="CLU_1039158_0_0_1"/>
<dbReference type="OrthoDB" id="10072198at2759"/>
<protein>
    <recommendedName>
        <fullName evidence="1">Endonuclease/exonuclease/phosphatase domain-containing protein</fullName>
    </recommendedName>
</protein>
<dbReference type="PANTHER" id="PTHR46670">
    <property type="entry name" value="ENDO/EXONUCLEASE/PHOSPHATASE DOMAIN-CONTAINING PROTEIN"/>
    <property type="match status" value="1"/>
</dbReference>
<reference evidence="2 4" key="2">
    <citation type="journal article" date="2013" name="Nature">
        <title>Insights into bilaterian evolution from three spiralian genomes.</title>
        <authorList>
            <person name="Simakov O."/>
            <person name="Marletaz F."/>
            <person name="Cho S.J."/>
            <person name="Edsinger-Gonzales E."/>
            <person name="Havlak P."/>
            <person name="Hellsten U."/>
            <person name="Kuo D.H."/>
            <person name="Larsson T."/>
            <person name="Lv J."/>
            <person name="Arendt D."/>
            <person name="Savage R."/>
            <person name="Osoegawa K."/>
            <person name="de Jong P."/>
            <person name="Grimwood J."/>
            <person name="Chapman J.A."/>
            <person name="Shapiro H."/>
            <person name="Aerts A."/>
            <person name="Otillar R.P."/>
            <person name="Terry A.Y."/>
            <person name="Boore J.L."/>
            <person name="Grigoriev I.V."/>
            <person name="Lindberg D.R."/>
            <person name="Seaver E.C."/>
            <person name="Weisblat D.A."/>
            <person name="Putnam N.H."/>
            <person name="Rokhsar D.S."/>
        </authorList>
    </citation>
    <scope>NUCLEOTIDE SEQUENCE</scope>
    <source>
        <strain evidence="2 4">I ESC-2004</strain>
    </source>
</reference>
<dbReference type="EMBL" id="KB309044">
    <property type="protein sequence ID" value="ELT95684.1"/>
    <property type="molecule type" value="Genomic_DNA"/>
</dbReference>
<dbReference type="PANTHER" id="PTHR46670:SF3">
    <property type="entry name" value="ENDONUCLEASE_EXONUCLEASE_PHOSPHATASE DOMAIN-CONTAINING PROTEIN"/>
    <property type="match status" value="1"/>
</dbReference>
<dbReference type="AlphaFoldDB" id="R7TPU9"/>
<proteinExistence type="predicted"/>
<dbReference type="EnsemblMetazoa" id="CapteT197363">
    <property type="protein sequence ID" value="CapteP197363"/>
    <property type="gene ID" value="CapteG197363"/>
</dbReference>
<evidence type="ECO:0000259" key="1">
    <source>
        <dbReference type="Pfam" id="PF03372"/>
    </source>
</evidence>